<feature type="transmembrane region" description="Helical" evidence="8">
    <location>
        <begin position="279"/>
        <end position="300"/>
    </location>
</feature>
<feature type="transmembrane region" description="Helical" evidence="8">
    <location>
        <begin position="143"/>
        <end position="163"/>
    </location>
</feature>
<feature type="transmembrane region" description="Helical" evidence="8">
    <location>
        <begin position="170"/>
        <end position="189"/>
    </location>
</feature>
<keyword evidence="7 8" id="KW-0472">Membrane</keyword>
<gene>
    <name evidence="10" type="ORF">M2283_010203</name>
</gene>
<keyword evidence="3" id="KW-0328">Glycosyltransferase</keyword>
<dbReference type="EMBL" id="JARXVH010000047">
    <property type="protein sequence ID" value="MDH6222851.1"/>
    <property type="molecule type" value="Genomic_DNA"/>
</dbReference>
<dbReference type="PANTHER" id="PTHR33908:SF11">
    <property type="entry name" value="MEMBRANE PROTEIN"/>
    <property type="match status" value="1"/>
</dbReference>
<evidence type="ECO:0000256" key="7">
    <source>
        <dbReference type="ARBA" id="ARBA00023136"/>
    </source>
</evidence>
<dbReference type="Pfam" id="PF13231">
    <property type="entry name" value="PMT_2"/>
    <property type="match status" value="1"/>
</dbReference>
<evidence type="ECO:0000256" key="1">
    <source>
        <dbReference type="ARBA" id="ARBA00004651"/>
    </source>
</evidence>
<evidence type="ECO:0000313" key="11">
    <source>
        <dbReference type="Proteomes" id="UP001160499"/>
    </source>
</evidence>
<feature type="transmembrane region" description="Helical" evidence="8">
    <location>
        <begin position="337"/>
        <end position="354"/>
    </location>
</feature>
<evidence type="ECO:0000259" key="9">
    <source>
        <dbReference type="Pfam" id="PF13231"/>
    </source>
</evidence>
<reference evidence="10 11" key="1">
    <citation type="submission" date="2023-04" db="EMBL/GenBank/DDBJ databases">
        <title>Forest soil microbial communities from Buena Vista Peninsula, Colon Province, Panama.</title>
        <authorList>
            <person name="Bouskill N."/>
        </authorList>
    </citation>
    <scope>NUCLEOTIDE SEQUENCE [LARGE SCALE GENOMIC DNA]</scope>
    <source>
        <strain evidence="10 11">GGS1</strain>
    </source>
</reference>
<keyword evidence="4" id="KW-0808">Transferase</keyword>
<comment type="caution">
    <text evidence="10">The sequence shown here is derived from an EMBL/GenBank/DDBJ whole genome shotgun (WGS) entry which is preliminary data.</text>
</comment>
<name>A0ABT6M4D7_9ACTN</name>
<evidence type="ECO:0000256" key="6">
    <source>
        <dbReference type="ARBA" id="ARBA00022989"/>
    </source>
</evidence>
<dbReference type="InterPro" id="IPR050297">
    <property type="entry name" value="LipidA_mod_glycosyltrf_83"/>
</dbReference>
<evidence type="ECO:0000256" key="2">
    <source>
        <dbReference type="ARBA" id="ARBA00022475"/>
    </source>
</evidence>
<dbReference type="Proteomes" id="UP001160499">
    <property type="component" value="Unassembled WGS sequence"/>
</dbReference>
<evidence type="ECO:0000256" key="5">
    <source>
        <dbReference type="ARBA" id="ARBA00022692"/>
    </source>
</evidence>
<keyword evidence="5 8" id="KW-0812">Transmembrane</keyword>
<evidence type="ECO:0000313" key="10">
    <source>
        <dbReference type="EMBL" id="MDH6222851.1"/>
    </source>
</evidence>
<keyword evidence="11" id="KW-1185">Reference proteome</keyword>
<evidence type="ECO:0000256" key="4">
    <source>
        <dbReference type="ARBA" id="ARBA00022679"/>
    </source>
</evidence>
<feature type="transmembrane region" description="Helical" evidence="8">
    <location>
        <begin position="232"/>
        <end position="259"/>
    </location>
</feature>
<protein>
    <recommendedName>
        <fullName evidence="9">Glycosyltransferase RgtA/B/C/D-like domain-containing protein</fullName>
    </recommendedName>
</protein>
<feature type="transmembrane region" description="Helical" evidence="8">
    <location>
        <begin position="195"/>
        <end position="220"/>
    </location>
</feature>
<accession>A0ABT6M4D7</accession>
<dbReference type="RefSeq" id="WP_280883435.1">
    <property type="nucleotide sequence ID" value="NZ_JARXVH010000047.1"/>
</dbReference>
<feature type="domain" description="Glycosyltransferase RgtA/B/C/D-like" evidence="9">
    <location>
        <begin position="98"/>
        <end position="235"/>
    </location>
</feature>
<sequence>MPTAMHRPLRTLSPPVSATARANTVEVVSGPPPVHPRARSRLARPSVTESALLCLLALVGRLPSFRRPFWSPDEGYLATQATMLRNGGHLYDDVVDRKPPLMPWLYEACFAVAGNNGLAAVRVAAVVSLSVTAVLTARTASLLLGAWAALPAGVMTVAASAALPAPDAMAATFEIFMLPATVAALYFGLKGRFLAAGLAVALAALTKQVGFAPLLPLIPLALGGSRRRRDTVALAVGVAAPVAICALALGAHRFTFWVFLSSGSYATSPLGALHVAGRAAAGFGNLLTAFAGVAVLLPLLPWRRHSRLRSARLRRARPVWPRGGTGPHASLSRTLDLLLAGWLLASVMAVAVGWHFYGHYFLQLVPPVVLLALRVVNAACGTPPTGPSLLRRQVGRAGRPATALGVAVCSLLTAAWWTAGAWQARPPQMDKSVAVATFVRDHSASGQPVFVWGMHPEIYWLSDRPPSSRYLTAGLLTNFSGGGDIRRVGPSHAVPGTWPVFRRELAHTPPCVFVDDSLDTPYPLTDYPELRTLLADGYRQVAEIEGARVYRRDVC</sequence>
<keyword evidence="6 8" id="KW-1133">Transmembrane helix</keyword>
<keyword evidence="2" id="KW-1003">Cell membrane</keyword>
<organism evidence="10 11">
    <name type="scientific">Streptomyces pseudovenezuelae</name>
    <dbReference type="NCBI Taxonomy" id="67350"/>
    <lineage>
        <taxon>Bacteria</taxon>
        <taxon>Bacillati</taxon>
        <taxon>Actinomycetota</taxon>
        <taxon>Actinomycetes</taxon>
        <taxon>Kitasatosporales</taxon>
        <taxon>Streptomycetaceae</taxon>
        <taxon>Streptomyces</taxon>
        <taxon>Streptomyces aurantiacus group</taxon>
    </lineage>
</organism>
<dbReference type="PANTHER" id="PTHR33908">
    <property type="entry name" value="MANNOSYLTRANSFERASE YKCB-RELATED"/>
    <property type="match status" value="1"/>
</dbReference>
<evidence type="ECO:0000256" key="3">
    <source>
        <dbReference type="ARBA" id="ARBA00022676"/>
    </source>
</evidence>
<evidence type="ECO:0000256" key="8">
    <source>
        <dbReference type="SAM" id="Phobius"/>
    </source>
</evidence>
<proteinExistence type="predicted"/>
<comment type="subcellular location">
    <subcellularLocation>
        <location evidence="1">Cell membrane</location>
        <topology evidence="1">Multi-pass membrane protein</topology>
    </subcellularLocation>
</comment>
<dbReference type="InterPro" id="IPR038731">
    <property type="entry name" value="RgtA/B/C-like"/>
</dbReference>